<protein>
    <submittedName>
        <fullName evidence="2">Uncharacterized protein</fullName>
    </submittedName>
</protein>
<feature type="region of interest" description="Disordered" evidence="1">
    <location>
        <begin position="1"/>
        <end position="54"/>
    </location>
</feature>
<dbReference type="AlphaFoldDB" id="A0A4C1Y7B1"/>
<proteinExistence type="predicted"/>
<feature type="compositionally biased region" description="Basic and acidic residues" evidence="1">
    <location>
        <begin position="39"/>
        <end position="49"/>
    </location>
</feature>
<sequence>MHSERLIDADLTPRDRDVDRHSDHYGVRSKIGNGTPTKIDIETRTESKVESGNGPGIEFSIRIQIKIEGDKLSAPTWNSVHEIDCRRLITAPKASEAGGVTRTDRHVLHGVSIVFDSLLIVQGFCACGCFDCNRCRFS</sequence>
<gene>
    <name evidence="2" type="ORF">EVAR_56204_1</name>
</gene>
<dbReference type="EMBL" id="BGZK01001083">
    <property type="protein sequence ID" value="GBP70702.1"/>
    <property type="molecule type" value="Genomic_DNA"/>
</dbReference>
<name>A0A4C1Y7B1_EUMVA</name>
<evidence type="ECO:0000313" key="3">
    <source>
        <dbReference type="Proteomes" id="UP000299102"/>
    </source>
</evidence>
<keyword evidence="3" id="KW-1185">Reference proteome</keyword>
<evidence type="ECO:0000256" key="1">
    <source>
        <dbReference type="SAM" id="MobiDB-lite"/>
    </source>
</evidence>
<feature type="compositionally biased region" description="Basic and acidic residues" evidence="1">
    <location>
        <begin position="1"/>
        <end position="26"/>
    </location>
</feature>
<organism evidence="2 3">
    <name type="scientific">Eumeta variegata</name>
    <name type="common">Bagworm moth</name>
    <name type="synonym">Eumeta japonica</name>
    <dbReference type="NCBI Taxonomy" id="151549"/>
    <lineage>
        <taxon>Eukaryota</taxon>
        <taxon>Metazoa</taxon>
        <taxon>Ecdysozoa</taxon>
        <taxon>Arthropoda</taxon>
        <taxon>Hexapoda</taxon>
        <taxon>Insecta</taxon>
        <taxon>Pterygota</taxon>
        <taxon>Neoptera</taxon>
        <taxon>Endopterygota</taxon>
        <taxon>Lepidoptera</taxon>
        <taxon>Glossata</taxon>
        <taxon>Ditrysia</taxon>
        <taxon>Tineoidea</taxon>
        <taxon>Psychidae</taxon>
        <taxon>Oiketicinae</taxon>
        <taxon>Eumeta</taxon>
    </lineage>
</organism>
<comment type="caution">
    <text evidence="2">The sequence shown here is derived from an EMBL/GenBank/DDBJ whole genome shotgun (WGS) entry which is preliminary data.</text>
</comment>
<accession>A0A4C1Y7B1</accession>
<dbReference type="Proteomes" id="UP000299102">
    <property type="component" value="Unassembled WGS sequence"/>
</dbReference>
<reference evidence="2 3" key="1">
    <citation type="journal article" date="2019" name="Commun. Biol.">
        <title>The bagworm genome reveals a unique fibroin gene that provides high tensile strength.</title>
        <authorList>
            <person name="Kono N."/>
            <person name="Nakamura H."/>
            <person name="Ohtoshi R."/>
            <person name="Tomita M."/>
            <person name="Numata K."/>
            <person name="Arakawa K."/>
        </authorList>
    </citation>
    <scope>NUCLEOTIDE SEQUENCE [LARGE SCALE GENOMIC DNA]</scope>
</reference>
<evidence type="ECO:0000313" key="2">
    <source>
        <dbReference type="EMBL" id="GBP70702.1"/>
    </source>
</evidence>